<evidence type="ECO:0000256" key="6">
    <source>
        <dbReference type="ARBA" id="ARBA00022729"/>
    </source>
</evidence>
<dbReference type="GO" id="GO:0005615">
    <property type="term" value="C:extracellular space"/>
    <property type="evidence" value="ECO:0007669"/>
    <property type="project" value="InterPro"/>
</dbReference>
<evidence type="ECO:0000313" key="17">
    <source>
        <dbReference type="Proteomes" id="UP001164286"/>
    </source>
</evidence>
<comment type="similarity">
    <text evidence="2 13">Belongs to the peptidase M36 family.</text>
</comment>
<feature type="chain" id="PRO_5041487290" description="Extracellular metalloproteinase" evidence="13">
    <location>
        <begin position="20"/>
        <end position="844"/>
    </location>
</feature>
<dbReference type="PANTHER" id="PTHR33478:SF1">
    <property type="entry name" value="EXTRACELLULAR METALLOPROTEINASE MEP"/>
    <property type="match status" value="1"/>
</dbReference>
<feature type="binding site" evidence="12">
    <location>
        <position position="588"/>
    </location>
    <ligand>
        <name>Zn(2+)</name>
        <dbReference type="ChEBI" id="CHEBI:29105"/>
        <note>catalytic</note>
    </ligand>
</feature>
<evidence type="ECO:0000256" key="8">
    <source>
        <dbReference type="ARBA" id="ARBA00022833"/>
    </source>
</evidence>
<evidence type="ECO:0000256" key="2">
    <source>
        <dbReference type="ARBA" id="ARBA00006006"/>
    </source>
</evidence>
<proteinExistence type="inferred from homology"/>
<protein>
    <recommendedName>
        <fullName evidence="13">Extracellular metalloproteinase</fullName>
        <ecNumber evidence="13">3.4.24.-</ecNumber>
    </recommendedName>
    <alternativeName>
        <fullName evidence="13">Fungalysin</fullName>
    </alternativeName>
</protein>
<dbReference type="GO" id="GO:0006508">
    <property type="term" value="P:proteolysis"/>
    <property type="evidence" value="ECO:0007669"/>
    <property type="project" value="UniProtKB-KW"/>
</dbReference>
<keyword evidence="4 13" id="KW-0645">Protease</keyword>
<comment type="cofactor">
    <cofactor evidence="12">
        <name>Zn(2+)</name>
        <dbReference type="ChEBI" id="CHEBI:29105"/>
    </cofactor>
    <text evidence="12">Binds 1 zinc ion per subunit.</text>
</comment>
<feature type="compositionally biased region" description="Basic and acidic residues" evidence="14">
    <location>
        <begin position="828"/>
        <end position="844"/>
    </location>
</feature>
<dbReference type="EMBL" id="JAKWFO010000005">
    <property type="protein sequence ID" value="KAI9636280.1"/>
    <property type="molecule type" value="Genomic_DNA"/>
</dbReference>
<dbReference type="Gene3D" id="1.10.390.10">
    <property type="entry name" value="Neutral Protease Domain 2"/>
    <property type="match status" value="1"/>
</dbReference>
<evidence type="ECO:0000256" key="13">
    <source>
        <dbReference type="RuleBase" id="RU364017"/>
    </source>
</evidence>
<gene>
    <name evidence="16" type="ORF">MKK02DRAFT_25945</name>
</gene>
<keyword evidence="17" id="KW-1185">Reference proteome</keyword>
<evidence type="ECO:0000256" key="9">
    <source>
        <dbReference type="ARBA" id="ARBA00023049"/>
    </source>
</evidence>
<evidence type="ECO:0000256" key="12">
    <source>
        <dbReference type="PIRSR" id="PIRSR601842-2"/>
    </source>
</evidence>
<keyword evidence="8 12" id="KW-0862">Zinc</keyword>
<dbReference type="CDD" id="cd09596">
    <property type="entry name" value="M36"/>
    <property type="match status" value="1"/>
</dbReference>
<evidence type="ECO:0000313" key="16">
    <source>
        <dbReference type="EMBL" id="KAI9636280.1"/>
    </source>
</evidence>
<sequence>MRSSALIALLPLLATLSIAHPHHHHSHHRHSSRKTLGFGPSHKHATFELLPIEPVNGEISIQGLSEVDVKAVASRFIEDKIGSGEGVGYYIRPDTYTDRSTGITHVYARQLINGLEVGDGDINLNIDRDGRVISYGNSFHPGGASLTVDMDPSNEAAVHCAKVDRLIAAHKAEIAEMKGDEGVWAIVKTAARAMLGGFGGEKKVVDHRTIRSLYKQIHHLKHQQEAVCGGKAQAMGQMLTPVEALLTLLPRLHADARSLAELRLEDFHSTPEHTLAPKAAPAEPPTEHISGPGLATAGIKSSVPARLMFTQTSEGAPRMVWKMEVEMQDNWYEAYVDVLTGELLRVVDWASDYTWDTPKKAEHRVEAKKGGKQKPLPAPPTKYKPYTYQVFPWGVNDPEVGNLTVVESPWDTVASPLGWHKIPTSSNPWPTHFKGTNVTGNSTDFYTTAGNNVIAHEDWEGQNNFLTNKRPVNESMVFVYDYGAEEGLAPKEYYEMVVTQLFYTSNVYHDLLHRIGFDEISGNFQAYNFGLGGRGGDPVICNAQDGSGYNNANFMTPPDGQAPRMRMYVWDTATPFRDGDLEAGIVIHEYSHGLSTRLTGGPANSGCLGFGEAGGMGEGWGDAIATLIRQIDEHKNFRNGTDVYAMGAWAANRDTGIRNYKYSTNSSTNPSTYKTLDKPGYWGVHAIGEVWAEFLFVMSQRLVEKYGFSNTLFPPTDTSKSNDYYTKTLAESVDAFGRPAPLIPKHGNTLALQLIVSAMKIQPCRPSFFDARDAIIQSDQILTGGENACLIWKAFAERGLGADAKVVGQTPWGGGIRSDGFTVPPKACGKEVPGEPEKPKHPGH</sequence>
<name>A0AA38H8W1_9TREE</name>
<evidence type="ECO:0000256" key="7">
    <source>
        <dbReference type="ARBA" id="ARBA00022801"/>
    </source>
</evidence>
<keyword evidence="3 13" id="KW-0964">Secreted</keyword>
<dbReference type="Pfam" id="PF02128">
    <property type="entry name" value="Peptidase_M36"/>
    <property type="match status" value="1"/>
</dbReference>
<feature type="binding site" evidence="12">
    <location>
        <position position="618"/>
    </location>
    <ligand>
        <name>Zn(2+)</name>
        <dbReference type="ChEBI" id="CHEBI:29105"/>
        <note>catalytic</note>
    </ligand>
</feature>
<evidence type="ECO:0000256" key="4">
    <source>
        <dbReference type="ARBA" id="ARBA00022670"/>
    </source>
</evidence>
<dbReference type="GeneID" id="77726320"/>
<feature type="binding site" evidence="12">
    <location>
        <position position="592"/>
    </location>
    <ligand>
        <name>Zn(2+)</name>
        <dbReference type="ChEBI" id="CHEBI:29105"/>
        <note>catalytic</note>
    </ligand>
</feature>
<dbReference type="InterPro" id="IPR001842">
    <property type="entry name" value="Peptidase_M36"/>
</dbReference>
<evidence type="ECO:0000256" key="5">
    <source>
        <dbReference type="ARBA" id="ARBA00022723"/>
    </source>
</evidence>
<accession>A0AA38H8W1</accession>
<evidence type="ECO:0000256" key="14">
    <source>
        <dbReference type="SAM" id="MobiDB-lite"/>
    </source>
</evidence>
<feature type="domain" description="FTP" evidence="15">
    <location>
        <begin position="94"/>
        <end position="139"/>
    </location>
</feature>
<dbReference type="AlphaFoldDB" id="A0AA38H8W1"/>
<evidence type="ECO:0000256" key="11">
    <source>
        <dbReference type="PIRSR" id="PIRSR601842-1"/>
    </source>
</evidence>
<reference evidence="16" key="1">
    <citation type="journal article" date="2022" name="G3 (Bethesda)">
        <title>High quality genome of the basidiomycete yeast Dioszegia hungarica PDD-24b-2 isolated from cloud water.</title>
        <authorList>
            <person name="Jarrige D."/>
            <person name="Haridas S."/>
            <person name="Bleykasten-Grosshans C."/>
            <person name="Joly M."/>
            <person name="Nadalig T."/>
            <person name="Sancelme M."/>
            <person name="Vuilleumier S."/>
            <person name="Grigoriev I.V."/>
            <person name="Amato P."/>
            <person name="Bringel F."/>
        </authorList>
    </citation>
    <scope>NUCLEOTIDE SEQUENCE</scope>
    <source>
        <strain evidence="16">PDD-24b-2</strain>
    </source>
</reference>
<dbReference type="Proteomes" id="UP001164286">
    <property type="component" value="Unassembled WGS sequence"/>
</dbReference>
<keyword evidence="7 13" id="KW-0378">Hydrolase</keyword>
<keyword evidence="5 12" id="KW-0479">Metal-binding</keyword>
<comment type="subcellular location">
    <subcellularLocation>
        <location evidence="1 13">Secreted</location>
    </subcellularLocation>
</comment>
<feature type="active site" evidence="11">
    <location>
        <position position="589"/>
    </location>
</feature>
<dbReference type="SUPFAM" id="SSF55486">
    <property type="entry name" value="Metalloproteases ('zincins'), catalytic domain"/>
    <property type="match status" value="1"/>
</dbReference>
<dbReference type="InterPro" id="IPR027268">
    <property type="entry name" value="Peptidase_M4/M1_CTD_sf"/>
</dbReference>
<evidence type="ECO:0000259" key="15">
    <source>
        <dbReference type="Pfam" id="PF07504"/>
    </source>
</evidence>
<dbReference type="InterPro" id="IPR011096">
    <property type="entry name" value="FTP_domain"/>
</dbReference>
<feature type="signal peptide" evidence="13">
    <location>
        <begin position="1"/>
        <end position="19"/>
    </location>
</feature>
<evidence type="ECO:0000256" key="3">
    <source>
        <dbReference type="ARBA" id="ARBA00022525"/>
    </source>
</evidence>
<evidence type="ECO:0000256" key="10">
    <source>
        <dbReference type="ARBA" id="ARBA00023145"/>
    </source>
</evidence>
<dbReference type="EC" id="3.4.24.-" evidence="13"/>
<dbReference type="Pfam" id="PF07504">
    <property type="entry name" value="FTP"/>
    <property type="match status" value="1"/>
</dbReference>
<dbReference type="InterPro" id="IPR050371">
    <property type="entry name" value="Fungal_virulence_M36"/>
</dbReference>
<evidence type="ECO:0000256" key="1">
    <source>
        <dbReference type="ARBA" id="ARBA00004613"/>
    </source>
</evidence>
<dbReference type="Gene3D" id="3.10.170.10">
    <property type="match status" value="1"/>
</dbReference>
<dbReference type="PANTHER" id="PTHR33478">
    <property type="entry name" value="EXTRACELLULAR METALLOPROTEINASE MEP"/>
    <property type="match status" value="1"/>
</dbReference>
<feature type="binding site" evidence="12">
    <location>
        <position position="352"/>
    </location>
    <ligand>
        <name>Zn(2+)</name>
        <dbReference type="ChEBI" id="CHEBI:29105"/>
        <note>catalytic</note>
    </ligand>
</feature>
<dbReference type="GO" id="GO:0008270">
    <property type="term" value="F:zinc ion binding"/>
    <property type="evidence" value="ECO:0007669"/>
    <property type="project" value="InterPro"/>
</dbReference>
<keyword evidence="6 13" id="KW-0732">Signal</keyword>
<keyword evidence="9 13" id="KW-0482">Metalloprotease</keyword>
<dbReference type="GO" id="GO:0004222">
    <property type="term" value="F:metalloendopeptidase activity"/>
    <property type="evidence" value="ECO:0007669"/>
    <property type="project" value="InterPro"/>
</dbReference>
<comment type="caution">
    <text evidence="16">The sequence shown here is derived from an EMBL/GenBank/DDBJ whole genome shotgun (WGS) entry which is preliminary data.</text>
</comment>
<keyword evidence="10 13" id="KW-0865">Zymogen</keyword>
<dbReference type="RefSeq" id="XP_052946057.1">
    <property type="nucleotide sequence ID" value="XM_053087119.1"/>
</dbReference>
<organism evidence="16 17">
    <name type="scientific">Dioszegia hungarica</name>
    <dbReference type="NCBI Taxonomy" id="4972"/>
    <lineage>
        <taxon>Eukaryota</taxon>
        <taxon>Fungi</taxon>
        <taxon>Dikarya</taxon>
        <taxon>Basidiomycota</taxon>
        <taxon>Agaricomycotina</taxon>
        <taxon>Tremellomycetes</taxon>
        <taxon>Tremellales</taxon>
        <taxon>Bulleribasidiaceae</taxon>
        <taxon>Dioszegia</taxon>
    </lineage>
</organism>
<feature type="region of interest" description="Disordered" evidence="14">
    <location>
        <begin position="818"/>
        <end position="844"/>
    </location>
</feature>